<keyword evidence="2 7" id="KW-0349">Heme</keyword>
<dbReference type="RefSeq" id="WP_036685681.1">
    <property type="nucleotide sequence ID" value="NZ_JNVM01000016.1"/>
</dbReference>
<keyword evidence="9" id="KW-1185">Reference proteome</keyword>
<dbReference type="Pfam" id="PF00067">
    <property type="entry name" value="p450"/>
    <property type="match status" value="1"/>
</dbReference>
<dbReference type="GO" id="GO:0004497">
    <property type="term" value="F:monooxygenase activity"/>
    <property type="evidence" value="ECO:0007669"/>
    <property type="project" value="UniProtKB-KW"/>
</dbReference>
<dbReference type="InterPro" id="IPR002397">
    <property type="entry name" value="Cyt_P450_B"/>
</dbReference>
<evidence type="ECO:0000313" key="8">
    <source>
        <dbReference type="EMBL" id="KEQ24442.1"/>
    </source>
</evidence>
<dbReference type="CDD" id="cd11032">
    <property type="entry name" value="P450_EryK-like"/>
    <property type="match status" value="1"/>
</dbReference>
<gene>
    <name evidence="8" type="ORF">ET33_09170</name>
</gene>
<dbReference type="OrthoDB" id="9801155at2"/>
<evidence type="ECO:0000256" key="7">
    <source>
        <dbReference type="RuleBase" id="RU000461"/>
    </source>
</evidence>
<keyword evidence="6 7" id="KW-0503">Monooxygenase</keyword>
<dbReference type="PANTHER" id="PTHR46696">
    <property type="entry name" value="P450, PUTATIVE (EUROFUNG)-RELATED"/>
    <property type="match status" value="1"/>
</dbReference>
<name>A0A081P169_9BACL</name>
<dbReference type="GO" id="GO:0020037">
    <property type="term" value="F:heme binding"/>
    <property type="evidence" value="ECO:0007669"/>
    <property type="project" value="InterPro"/>
</dbReference>
<dbReference type="Gene3D" id="1.10.630.10">
    <property type="entry name" value="Cytochrome P450"/>
    <property type="match status" value="1"/>
</dbReference>
<dbReference type="SUPFAM" id="SSF48264">
    <property type="entry name" value="Cytochrome P450"/>
    <property type="match status" value="1"/>
</dbReference>
<organism evidence="8 9">
    <name type="scientific">Paenibacillus tyrfis</name>
    <dbReference type="NCBI Taxonomy" id="1501230"/>
    <lineage>
        <taxon>Bacteria</taxon>
        <taxon>Bacillati</taxon>
        <taxon>Bacillota</taxon>
        <taxon>Bacilli</taxon>
        <taxon>Bacillales</taxon>
        <taxon>Paenibacillaceae</taxon>
        <taxon>Paenibacillus</taxon>
    </lineage>
</organism>
<comment type="similarity">
    <text evidence="1 7">Belongs to the cytochrome P450 family.</text>
</comment>
<dbReference type="GO" id="GO:0016705">
    <property type="term" value="F:oxidoreductase activity, acting on paired donors, with incorporation or reduction of molecular oxygen"/>
    <property type="evidence" value="ECO:0007669"/>
    <property type="project" value="InterPro"/>
</dbReference>
<accession>A0A081P169</accession>
<reference evidence="8 9" key="1">
    <citation type="submission" date="2014-06" db="EMBL/GenBank/DDBJ databases">
        <title>Draft genome sequence of Paenibacillus sp. MSt1.</title>
        <authorList>
            <person name="Aw Y.K."/>
            <person name="Ong K.S."/>
            <person name="Gan H.M."/>
            <person name="Lee S.M."/>
        </authorList>
    </citation>
    <scope>NUCLEOTIDE SEQUENCE [LARGE SCALE GENOMIC DNA]</scope>
    <source>
        <strain evidence="8 9">MSt1</strain>
    </source>
</reference>
<dbReference type="PRINTS" id="PR00359">
    <property type="entry name" value="BP450"/>
</dbReference>
<dbReference type="Proteomes" id="UP000028123">
    <property type="component" value="Unassembled WGS sequence"/>
</dbReference>
<dbReference type="eggNOG" id="COG2124">
    <property type="taxonomic scope" value="Bacteria"/>
</dbReference>
<dbReference type="InterPro" id="IPR036396">
    <property type="entry name" value="Cyt_P450_sf"/>
</dbReference>
<protein>
    <submittedName>
        <fullName evidence="8">Cytochrome P450</fullName>
    </submittedName>
</protein>
<dbReference type="PRINTS" id="PR00385">
    <property type="entry name" value="P450"/>
</dbReference>
<dbReference type="AlphaFoldDB" id="A0A081P169"/>
<evidence type="ECO:0000256" key="5">
    <source>
        <dbReference type="ARBA" id="ARBA00023004"/>
    </source>
</evidence>
<sequence>MEKSAITDFGQVRELSTPEERFNPFKWYRKMREEAPVRWDEERRTWDVFGYEEVKTVLDRKEVFSSRVFRDGKSLFENGLLNLDPPKHTQMRDIVNKAFTPKAMQDWEPRIQAITNELLDNIGGEREIDLVEQLSYPLPVLVIAAMLGVPAKDKRKFKDWSDQAVAGPANNSAEAKNEQLQKQQQVVGELYAYFKEIIELKKKQPADDIISVLLQASVNGESLTEEEIVGFCILLLVAGNETTTNLITNAIYTFLEYPEVYRQINNDPDELLPAAIEEVLRFRSPVQASFRIVQEDVVLGGKKLRAGEYVIVWMGAANRDEKQFQDAEQFVVPRKPNLHMAFGRGIHFCLGAPLARMEAEIALREWIRRYPDFKLSAGFTLKPLESTFAYGIKELLLTV</sequence>
<evidence type="ECO:0000256" key="4">
    <source>
        <dbReference type="ARBA" id="ARBA00023002"/>
    </source>
</evidence>
<evidence type="ECO:0000256" key="1">
    <source>
        <dbReference type="ARBA" id="ARBA00010617"/>
    </source>
</evidence>
<proteinExistence type="inferred from homology"/>
<dbReference type="InterPro" id="IPR017972">
    <property type="entry name" value="Cyt_P450_CS"/>
</dbReference>
<keyword evidence="3 7" id="KW-0479">Metal-binding</keyword>
<dbReference type="PANTHER" id="PTHR46696:SF1">
    <property type="entry name" value="CYTOCHROME P450 YJIB-RELATED"/>
    <property type="match status" value="1"/>
</dbReference>
<keyword evidence="5 7" id="KW-0408">Iron</keyword>
<evidence type="ECO:0000256" key="3">
    <source>
        <dbReference type="ARBA" id="ARBA00022723"/>
    </source>
</evidence>
<dbReference type="FunFam" id="1.10.630.10:FF:000018">
    <property type="entry name" value="Cytochrome P450 monooxygenase"/>
    <property type="match status" value="1"/>
</dbReference>
<evidence type="ECO:0000313" key="9">
    <source>
        <dbReference type="Proteomes" id="UP000028123"/>
    </source>
</evidence>
<dbReference type="EMBL" id="JNVM01000016">
    <property type="protein sequence ID" value="KEQ24442.1"/>
    <property type="molecule type" value="Genomic_DNA"/>
</dbReference>
<dbReference type="InterPro" id="IPR001128">
    <property type="entry name" value="Cyt_P450"/>
</dbReference>
<keyword evidence="4 7" id="KW-0560">Oxidoreductase</keyword>
<comment type="caution">
    <text evidence="8">The sequence shown here is derived from an EMBL/GenBank/DDBJ whole genome shotgun (WGS) entry which is preliminary data.</text>
</comment>
<dbReference type="GO" id="GO:0005506">
    <property type="term" value="F:iron ion binding"/>
    <property type="evidence" value="ECO:0007669"/>
    <property type="project" value="InterPro"/>
</dbReference>
<evidence type="ECO:0000256" key="2">
    <source>
        <dbReference type="ARBA" id="ARBA00022617"/>
    </source>
</evidence>
<evidence type="ECO:0000256" key="6">
    <source>
        <dbReference type="ARBA" id="ARBA00023033"/>
    </source>
</evidence>
<dbReference type="PROSITE" id="PS00086">
    <property type="entry name" value="CYTOCHROME_P450"/>
    <property type="match status" value="1"/>
</dbReference>